<dbReference type="Pfam" id="PF00437">
    <property type="entry name" value="T2SSE"/>
    <property type="match status" value="1"/>
</dbReference>
<organism evidence="4 5">
    <name type="scientific">Phoenicibacter congonensis</name>
    <dbReference type="NCBI Taxonomy" id="1944646"/>
    <lineage>
        <taxon>Bacteria</taxon>
        <taxon>Bacillati</taxon>
        <taxon>Actinomycetota</taxon>
        <taxon>Coriobacteriia</taxon>
        <taxon>Eggerthellales</taxon>
        <taxon>Eggerthellaceae</taxon>
        <taxon>Phoenicibacter</taxon>
    </lineage>
</organism>
<keyword evidence="5" id="KW-1185">Reference proteome</keyword>
<feature type="non-terminal residue" evidence="4">
    <location>
        <position position="182"/>
    </location>
</feature>
<evidence type="ECO:0000259" key="3">
    <source>
        <dbReference type="Pfam" id="PF00437"/>
    </source>
</evidence>
<evidence type="ECO:0000313" key="5">
    <source>
        <dbReference type="Proteomes" id="UP001168575"/>
    </source>
</evidence>
<evidence type="ECO:0000256" key="2">
    <source>
        <dbReference type="SAM" id="MobiDB-lite"/>
    </source>
</evidence>
<feature type="domain" description="Bacterial type II secretion system protein E" evidence="3">
    <location>
        <begin position="104"/>
        <end position="181"/>
    </location>
</feature>
<reference evidence="4" key="1">
    <citation type="submission" date="2023-07" db="EMBL/GenBank/DDBJ databases">
        <title>Between Cages and Wild: Unraveling the Impact of Captivity on Animal Microbiomes and Antimicrobial Resistance.</title>
        <authorList>
            <person name="Schmartz G.P."/>
            <person name="Rehner J."/>
            <person name="Schuff M.J."/>
            <person name="Becker S.L."/>
            <person name="Kravczyk M."/>
            <person name="Gurevich A."/>
            <person name="Francke R."/>
            <person name="Mueller R."/>
            <person name="Keller V."/>
            <person name="Keller A."/>
        </authorList>
    </citation>
    <scope>NUCLEOTIDE SEQUENCE</scope>
    <source>
        <strain evidence="4">S12M_St_49</strain>
    </source>
</reference>
<comment type="caution">
    <text evidence="4">The sequence shown here is derived from an EMBL/GenBank/DDBJ whole genome shotgun (WGS) entry which is preliminary data.</text>
</comment>
<dbReference type="InterPro" id="IPR001482">
    <property type="entry name" value="T2SS/T4SS_dom"/>
</dbReference>
<proteinExistence type="inferred from homology"/>
<name>A0AA43RIE5_9ACTN</name>
<comment type="similarity">
    <text evidence="1">Belongs to the GSP E family.</text>
</comment>
<dbReference type="EMBL" id="JAUMVS010000150">
    <property type="protein sequence ID" value="MDO4842364.1"/>
    <property type="molecule type" value="Genomic_DNA"/>
</dbReference>
<gene>
    <name evidence="4" type="ORF">Q3982_06795</name>
</gene>
<dbReference type="PANTHER" id="PTHR30486:SF6">
    <property type="entry name" value="TYPE IV PILUS RETRACTATION ATPASE PILT"/>
    <property type="match status" value="1"/>
</dbReference>
<dbReference type="AlphaFoldDB" id="A0AA43RIE5"/>
<protein>
    <submittedName>
        <fullName evidence="4">ATPase, T2SS/T4P/T4SS family</fullName>
    </submittedName>
</protein>
<dbReference type="GO" id="GO:0016887">
    <property type="term" value="F:ATP hydrolysis activity"/>
    <property type="evidence" value="ECO:0007669"/>
    <property type="project" value="InterPro"/>
</dbReference>
<sequence length="182" mass="20254">MSLLEMVETAESSKTGFGGAGSATPSLDTEQHLKKMTVSDLRDAVQKYVSLDELAELLFNDRKKAEAELRGACDQVFLNNQDYLCSAEDQARLTTSLLDVVFGMGPIEEFIDDDSVTEIMINGANEIYIERRGVIEKTNKKFANDEQVRVLLDKVLAPLGRRIDESSPMVNARLERGHRVNA</sequence>
<dbReference type="InterPro" id="IPR050921">
    <property type="entry name" value="T4SS_GSP_E_ATPase"/>
</dbReference>
<dbReference type="InterPro" id="IPR027417">
    <property type="entry name" value="P-loop_NTPase"/>
</dbReference>
<dbReference type="Gene3D" id="3.30.450.380">
    <property type="match status" value="1"/>
</dbReference>
<accession>A0AA43RIE5</accession>
<feature type="region of interest" description="Disordered" evidence="2">
    <location>
        <begin position="8"/>
        <end position="28"/>
    </location>
</feature>
<dbReference type="PANTHER" id="PTHR30486">
    <property type="entry name" value="TWITCHING MOTILITY PROTEIN PILT"/>
    <property type="match status" value="1"/>
</dbReference>
<evidence type="ECO:0000256" key="1">
    <source>
        <dbReference type="ARBA" id="ARBA00006611"/>
    </source>
</evidence>
<dbReference type="SUPFAM" id="SSF52540">
    <property type="entry name" value="P-loop containing nucleoside triphosphate hydrolases"/>
    <property type="match status" value="1"/>
</dbReference>
<dbReference type="Proteomes" id="UP001168575">
    <property type="component" value="Unassembled WGS sequence"/>
</dbReference>
<evidence type="ECO:0000313" key="4">
    <source>
        <dbReference type="EMBL" id="MDO4842364.1"/>
    </source>
</evidence>